<dbReference type="OrthoDB" id="2988517at2"/>
<protein>
    <submittedName>
        <fullName evidence="2">Transcriptional regulator</fullName>
    </submittedName>
</protein>
<comment type="caution">
    <text evidence="2">The sequence shown here is derived from an EMBL/GenBank/DDBJ whole genome shotgun (WGS) entry which is preliminary data.</text>
</comment>
<dbReference type="Pfam" id="PF12973">
    <property type="entry name" value="Cupin_7"/>
    <property type="match status" value="1"/>
</dbReference>
<dbReference type="Gene3D" id="1.10.10.1320">
    <property type="entry name" value="Anti-sigma factor, zinc-finger domain"/>
    <property type="match status" value="1"/>
</dbReference>
<dbReference type="Proteomes" id="UP000033452">
    <property type="component" value="Unassembled WGS sequence"/>
</dbReference>
<dbReference type="InterPro" id="IPR012807">
    <property type="entry name" value="Anti-sigma_ChrR"/>
</dbReference>
<dbReference type="InterPro" id="IPR025979">
    <property type="entry name" value="ChrR-like_cupin_dom"/>
</dbReference>
<dbReference type="RefSeq" id="WP_046004492.1">
    <property type="nucleotide sequence ID" value="NZ_JXYA01000016.1"/>
</dbReference>
<dbReference type="PATRIC" id="fig|43658.5.peg.1744"/>
<organism evidence="2 3">
    <name type="scientific">Pseudoalteromonas rubra</name>
    <dbReference type="NCBI Taxonomy" id="43658"/>
    <lineage>
        <taxon>Bacteria</taxon>
        <taxon>Pseudomonadati</taxon>
        <taxon>Pseudomonadota</taxon>
        <taxon>Gammaproteobacteria</taxon>
        <taxon>Alteromonadales</taxon>
        <taxon>Pseudoalteromonadaceae</taxon>
        <taxon>Pseudoalteromonas</taxon>
    </lineage>
</organism>
<dbReference type="EMBL" id="JXYA01000016">
    <property type="protein sequence ID" value="KJZ10213.1"/>
    <property type="molecule type" value="Genomic_DNA"/>
</dbReference>
<dbReference type="AlphaFoldDB" id="A0A0F4QRB1"/>
<dbReference type="NCBIfam" id="TIGR02451">
    <property type="entry name" value="anti_sig_ChrR"/>
    <property type="match status" value="1"/>
</dbReference>
<dbReference type="CDD" id="cd20301">
    <property type="entry name" value="cupin_ChrR"/>
    <property type="match status" value="1"/>
</dbReference>
<name>A0A0F4QRB1_9GAMM</name>
<evidence type="ECO:0000259" key="1">
    <source>
        <dbReference type="Pfam" id="PF12973"/>
    </source>
</evidence>
<gene>
    <name evidence="2" type="ORF">TW77_08300</name>
</gene>
<proteinExistence type="predicted"/>
<dbReference type="InterPro" id="IPR011051">
    <property type="entry name" value="RmlC_Cupin_sf"/>
</dbReference>
<keyword evidence="3" id="KW-1185">Reference proteome</keyword>
<dbReference type="InterPro" id="IPR014710">
    <property type="entry name" value="RmlC-like_jellyroll"/>
</dbReference>
<evidence type="ECO:0000313" key="3">
    <source>
        <dbReference type="Proteomes" id="UP000033452"/>
    </source>
</evidence>
<reference evidence="2 3" key="1">
    <citation type="journal article" date="2015" name="BMC Genomics">
        <title>Genome mining reveals unlocked bioactive potential of marine Gram-negative bacteria.</title>
        <authorList>
            <person name="Machado H."/>
            <person name="Sonnenschein E.C."/>
            <person name="Melchiorsen J."/>
            <person name="Gram L."/>
        </authorList>
    </citation>
    <scope>NUCLEOTIDE SEQUENCE [LARGE SCALE GENOMIC DNA]</scope>
    <source>
        <strain evidence="2 3">S2471</strain>
    </source>
</reference>
<accession>A0A0F4QRB1</accession>
<feature type="domain" description="ChrR-like cupin" evidence="1">
    <location>
        <begin position="129"/>
        <end position="192"/>
    </location>
</feature>
<evidence type="ECO:0000313" key="2">
    <source>
        <dbReference type="EMBL" id="KJZ10213.1"/>
    </source>
</evidence>
<dbReference type="SUPFAM" id="SSF51182">
    <property type="entry name" value="RmlC-like cupins"/>
    <property type="match status" value="1"/>
</dbReference>
<sequence>MIKYHPSEQILQSYVQGELCASLSVAVSMHVAMCPQCQQLTSQFEASCAHSFAGEDMELQGDENWDDLIAQITENTMFAEDPAPAPLEIEVKGEQFVLPSSLQNVGLSGWLKLGKLSRSRLNLGDGKLHASLLHIEKGGSVPQHTHKGFELTLLLSGTFKDEMDSYVPGDFIMLDGEHEHSPVATESCLCFTLADDALHFSQGLSQLFNPIGKLIY</sequence>
<dbReference type="Gene3D" id="2.60.120.10">
    <property type="entry name" value="Jelly Rolls"/>
    <property type="match status" value="1"/>
</dbReference>
<dbReference type="InterPro" id="IPR041916">
    <property type="entry name" value="Anti_sigma_zinc_sf"/>
</dbReference>